<keyword evidence="4" id="KW-1185">Reference proteome</keyword>
<dbReference type="AlphaFoldDB" id="A0A221MEW5"/>
<dbReference type="Proteomes" id="UP000204391">
    <property type="component" value="Chromosome"/>
</dbReference>
<dbReference type="EMBL" id="CP022437">
    <property type="protein sequence ID" value="ASN06162.1"/>
    <property type="molecule type" value="Genomic_DNA"/>
</dbReference>
<organism evidence="3 4">
    <name type="scientific">Virgibacillus necropolis</name>
    <dbReference type="NCBI Taxonomy" id="163877"/>
    <lineage>
        <taxon>Bacteria</taxon>
        <taxon>Bacillati</taxon>
        <taxon>Bacillota</taxon>
        <taxon>Bacilli</taxon>
        <taxon>Bacillales</taxon>
        <taxon>Bacillaceae</taxon>
        <taxon>Virgibacillus</taxon>
    </lineage>
</organism>
<dbReference type="GO" id="GO:0003677">
    <property type="term" value="F:DNA binding"/>
    <property type="evidence" value="ECO:0007669"/>
    <property type="project" value="InterPro"/>
</dbReference>
<dbReference type="PROSITE" id="PS50943">
    <property type="entry name" value="HTH_CROC1"/>
    <property type="match status" value="1"/>
</dbReference>
<protein>
    <recommendedName>
        <fullName evidence="2">HTH cro/C1-type domain-containing protein</fullName>
    </recommendedName>
</protein>
<dbReference type="CDD" id="cd00093">
    <property type="entry name" value="HTH_XRE"/>
    <property type="match status" value="1"/>
</dbReference>
<evidence type="ECO:0000313" key="4">
    <source>
        <dbReference type="Proteomes" id="UP000204391"/>
    </source>
</evidence>
<evidence type="ECO:0000313" key="3">
    <source>
        <dbReference type="EMBL" id="ASN06162.1"/>
    </source>
</evidence>
<dbReference type="KEGG" id="vne:CFK40_14600"/>
<evidence type="ECO:0000259" key="2">
    <source>
        <dbReference type="PROSITE" id="PS50943"/>
    </source>
</evidence>
<dbReference type="InterPro" id="IPR001387">
    <property type="entry name" value="Cro/C1-type_HTH"/>
</dbReference>
<dbReference type="SUPFAM" id="SSF47413">
    <property type="entry name" value="lambda repressor-like DNA-binding domains"/>
    <property type="match status" value="1"/>
</dbReference>
<gene>
    <name evidence="3" type="ORF">CFK40_14600</name>
</gene>
<name>A0A221MEW5_9BACI</name>
<dbReference type="OrthoDB" id="2455104at2"/>
<feature type="domain" description="HTH cro/C1-type" evidence="2">
    <location>
        <begin position="635"/>
        <end position="671"/>
    </location>
</feature>
<sequence length="685" mass="80044">MLESNNIVQTDDVVCSNNGVKYLSKSWSSKIKNFYVICIYDQEVKLDDRTISKPLNTSKENIPSMPVFRENNNSNTFIVWEQSYHENEDLFLKLRLAARNELILLIAKNIVTYLLKKYEDYTGASIKYHPKLKKNYFIDQLIQKFDTILKNDSFLVNNTVWEDFCNWFQVHLTDWVLEDMEGSIGSNKLKNLDEKELNELFYKYITNSLAEDSTFNLKFLNVINEYTEAWVKKVISSMNIKSISIKRTKQLLDLEEDLLLGDNSRNDMTFTLIDQGNFLVMSNAPYQSVREALSIKSFKSYDDKQWPTAKLSKGTIEGVVQLIPFKIDIKNIADYHKVVQESWDQAKELSELDVDVYDALCSFFLSKAKNHKGTVEIHLDDILSIRGLKPKLGGNGRRGGYENYQREQILKALSKIQNLWINLDKAIVYEKGKAVHRQLQGRAFIFKDHNNEDYIIGKHALEKKFMFTVDEVFGKYLNGSGRQVALLPIQALQYNPYQERWEKKLIRYLSWRWRTQARRGDYLQPHKISTLLDATGEKMNERAPSRTRDRLEQAFDRLLEDGVIASWQYEKWHESIASNKGWARVWGNSTVLIDPPKTIKEQYRPIEKKQKVQHKPSSNRDFSGQKNMGNIGEQIKDIRRKLGLTLLQVAEELEISSSYLSNIEREIKIPSNKIQNRIINWLQLY</sequence>
<feature type="region of interest" description="Disordered" evidence="1">
    <location>
        <begin position="610"/>
        <end position="629"/>
    </location>
</feature>
<evidence type="ECO:0000256" key="1">
    <source>
        <dbReference type="SAM" id="MobiDB-lite"/>
    </source>
</evidence>
<proteinExistence type="predicted"/>
<feature type="compositionally biased region" description="Polar residues" evidence="1">
    <location>
        <begin position="615"/>
        <end position="628"/>
    </location>
</feature>
<accession>A0A221MEW5</accession>
<dbReference type="Gene3D" id="1.10.260.40">
    <property type="entry name" value="lambda repressor-like DNA-binding domains"/>
    <property type="match status" value="1"/>
</dbReference>
<dbReference type="Pfam" id="PF01381">
    <property type="entry name" value="HTH_3"/>
    <property type="match status" value="1"/>
</dbReference>
<reference evidence="3 4" key="1">
    <citation type="journal article" date="2003" name="Int. J. Syst. Evol. Microbiol.">
        <title>Virgibacillus carmonensis sp. nov., Virgibacillus necropolis sp. nov. and Virgibacillus picturae sp. nov., three novel species isolated from deteriorated mural paintings, transfer of the species of the genus salibacillus to Virgibacillus, as Virgibacillus marismortui comb. nov. and Virgibacillus salexigens comb. nov., and emended description of the genus Virgibacillus.</title>
        <authorList>
            <person name="Heyrman J."/>
            <person name="Logan N.A."/>
            <person name="Busse H.J."/>
            <person name="Balcaen A."/>
            <person name="Lebbe L."/>
            <person name="Rodriguez-Diaz M."/>
            <person name="Swings J."/>
            <person name="De Vos P."/>
        </authorList>
    </citation>
    <scope>NUCLEOTIDE SEQUENCE [LARGE SCALE GENOMIC DNA]</scope>
    <source>
        <strain evidence="3 4">LMG 19488</strain>
    </source>
</reference>
<dbReference type="RefSeq" id="WP_089533065.1">
    <property type="nucleotide sequence ID" value="NZ_CP022437.1"/>
</dbReference>
<dbReference type="InterPro" id="IPR010982">
    <property type="entry name" value="Lambda_DNA-bd_dom_sf"/>
</dbReference>